<dbReference type="Proteomes" id="UP000252733">
    <property type="component" value="Unassembled WGS sequence"/>
</dbReference>
<keyword evidence="2" id="KW-1185">Reference proteome</keyword>
<sequence length="109" mass="12501">MIAGQLRYKIKILSKQSTVSDYGTLTDSYVLNYSTRAGIKYNSGGEKFTNHQTEANQVLTFTIRNRKDKVITEIDRVEYNGNQYNIVEIIPKFDGIFKSLDIKAEKIND</sequence>
<reference evidence="1 2" key="1">
    <citation type="submission" date="2018-07" db="EMBL/GenBank/DDBJ databases">
        <title>Freshwater and sediment microbial communities from various areas in North America, analyzing microbe dynamics in response to fracking.</title>
        <authorList>
            <person name="Lamendella R."/>
        </authorList>
    </citation>
    <scope>NUCLEOTIDE SEQUENCE [LARGE SCALE GENOMIC DNA]</scope>
    <source>
        <strain evidence="1 2">160A</strain>
    </source>
</reference>
<evidence type="ECO:0000313" key="2">
    <source>
        <dbReference type="Proteomes" id="UP000252733"/>
    </source>
</evidence>
<evidence type="ECO:0000313" key="1">
    <source>
        <dbReference type="EMBL" id="RCW38666.1"/>
    </source>
</evidence>
<dbReference type="InterPro" id="IPR008767">
    <property type="entry name" value="Phage_SPP1_head-tail_adaptor"/>
</dbReference>
<dbReference type="Gene3D" id="2.40.10.270">
    <property type="entry name" value="Bacteriophage SPP1 head-tail adaptor protein"/>
    <property type="match status" value="1"/>
</dbReference>
<protein>
    <submittedName>
        <fullName evidence="1">SPP1 family predicted phage head-tail adaptor</fullName>
    </submittedName>
</protein>
<dbReference type="NCBIfam" id="TIGR01563">
    <property type="entry name" value="gp16_SPP1"/>
    <property type="match status" value="1"/>
</dbReference>
<dbReference type="RefSeq" id="WP_114436430.1">
    <property type="nucleotide sequence ID" value="NZ_QPIZ01000003.1"/>
</dbReference>
<dbReference type="AlphaFoldDB" id="A0A368VC11"/>
<accession>A0A368VC11</accession>
<gene>
    <name evidence="1" type="ORF">DFO77_103136</name>
</gene>
<comment type="caution">
    <text evidence="1">The sequence shown here is derived from an EMBL/GenBank/DDBJ whole genome shotgun (WGS) entry which is preliminary data.</text>
</comment>
<proteinExistence type="predicted"/>
<dbReference type="EMBL" id="QPIZ01000003">
    <property type="protein sequence ID" value="RCW38666.1"/>
    <property type="molecule type" value="Genomic_DNA"/>
</dbReference>
<name>A0A368VC11_9BACT</name>
<dbReference type="InterPro" id="IPR038666">
    <property type="entry name" value="SSP1_head-tail_sf"/>
</dbReference>
<dbReference type="Pfam" id="PF05521">
    <property type="entry name" value="Phage_HCP"/>
    <property type="match status" value="1"/>
</dbReference>
<organism evidence="1 2">
    <name type="scientific">Marinilabilia salmonicolor</name>
    <dbReference type="NCBI Taxonomy" id="989"/>
    <lineage>
        <taxon>Bacteria</taxon>
        <taxon>Pseudomonadati</taxon>
        <taxon>Bacteroidota</taxon>
        <taxon>Bacteroidia</taxon>
        <taxon>Marinilabiliales</taxon>
        <taxon>Marinilabiliaceae</taxon>
        <taxon>Marinilabilia</taxon>
    </lineage>
</organism>